<comment type="caution">
    <text evidence="1">The sequence shown here is derived from an EMBL/GenBank/DDBJ whole genome shotgun (WGS) entry which is preliminary data.</text>
</comment>
<protein>
    <submittedName>
        <fullName evidence="1">Uncharacterized protein</fullName>
    </submittedName>
</protein>
<evidence type="ECO:0000313" key="1">
    <source>
        <dbReference type="EMBL" id="KHF99958.1"/>
    </source>
</evidence>
<gene>
    <name evidence="1" type="ORF">F383_19570</name>
</gene>
<dbReference type="Proteomes" id="UP000032142">
    <property type="component" value="Unassembled WGS sequence"/>
</dbReference>
<reference evidence="2" key="1">
    <citation type="submission" date="2014-09" db="EMBL/GenBank/DDBJ databases">
        <authorList>
            <person name="Mudge J."/>
            <person name="Ramaraj T."/>
            <person name="Lindquist I.E."/>
            <person name="Bharti A.K."/>
            <person name="Sundararajan A."/>
            <person name="Cameron C.T."/>
            <person name="Woodward J.E."/>
            <person name="May G.D."/>
            <person name="Brubaker C."/>
            <person name="Broadhvest J."/>
            <person name="Wilkins T.A."/>
        </authorList>
    </citation>
    <scope>NUCLEOTIDE SEQUENCE</scope>
    <source>
        <strain evidence="2">cv. AKA8401</strain>
    </source>
</reference>
<sequence>MSCGRVSKSICMPCFDTA</sequence>
<name>A0A0B0MKG8_GOSAR</name>
<organism evidence="1 2">
    <name type="scientific">Gossypium arboreum</name>
    <name type="common">Tree cotton</name>
    <name type="synonym">Gossypium nanking</name>
    <dbReference type="NCBI Taxonomy" id="29729"/>
    <lineage>
        <taxon>Eukaryota</taxon>
        <taxon>Viridiplantae</taxon>
        <taxon>Streptophyta</taxon>
        <taxon>Embryophyta</taxon>
        <taxon>Tracheophyta</taxon>
        <taxon>Spermatophyta</taxon>
        <taxon>Magnoliopsida</taxon>
        <taxon>eudicotyledons</taxon>
        <taxon>Gunneridae</taxon>
        <taxon>Pentapetalae</taxon>
        <taxon>rosids</taxon>
        <taxon>malvids</taxon>
        <taxon>Malvales</taxon>
        <taxon>Malvaceae</taxon>
        <taxon>Malvoideae</taxon>
        <taxon>Gossypium</taxon>
    </lineage>
</organism>
<dbReference type="AlphaFoldDB" id="A0A0B0MKG8"/>
<keyword evidence="2" id="KW-1185">Reference proteome</keyword>
<dbReference type="EMBL" id="JRRC01104660">
    <property type="protein sequence ID" value="KHF99958.1"/>
    <property type="molecule type" value="Genomic_DNA"/>
</dbReference>
<accession>A0A0B0MKG8</accession>
<proteinExistence type="predicted"/>
<evidence type="ECO:0000313" key="2">
    <source>
        <dbReference type="Proteomes" id="UP000032142"/>
    </source>
</evidence>